<keyword evidence="1" id="KW-0677">Repeat</keyword>
<proteinExistence type="predicted"/>
<evidence type="ECO:0000256" key="2">
    <source>
        <dbReference type="ARBA" id="ARBA00023043"/>
    </source>
</evidence>
<accession>A0A6V8H8C2</accession>
<reference evidence="5" key="1">
    <citation type="journal article" date="2015" name="Genome Announc.">
        <title>Draft genome sequence of Talaromyces cellulolyticus strain Y-94, a source of lignocellulosic biomass-degrading enzymes.</title>
        <authorList>
            <person name="Fujii T."/>
            <person name="Koike H."/>
            <person name="Sawayama S."/>
            <person name="Yano S."/>
            <person name="Inoue H."/>
        </authorList>
    </citation>
    <scope>NUCLEOTIDE SEQUENCE [LARGE SCALE GENOMIC DNA]</scope>
    <source>
        <strain evidence="5">Y-94</strain>
    </source>
</reference>
<dbReference type="EMBL" id="DF933818">
    <property type="protein sequence ID" value="GAM37172.1"/>
    <property type="molecule type" value="Genomic_DNA"/>
</dbReference>
<feature type="repeat" description="ANK" evidence="3">
    <location>
        <begin position="361"/>
        <end position="397"/>
    </location>
</feature>
<feature type="repeat" description="ANK" evidence="3">
    <location>
        <begin position="166"/>
        <end position="198"/>
    </location>
</feature>
<evidence type="ECO:0000313" key="5">
    <source>
        <dbReference type="Proteomes" id="UP000053095"/>
    </source>
</evidence>
<dbReference type="Pfam" id="PF12796">
    <property type="entry name" value="Ank_2"/>
    <property type="match status" value="3"/>
</dbReference>
<sequence length="463" mass="51077">MEEVYETWAPPIWAPDTLNYRKFFNASVSGDMQAIQEVLSSGELNVNACPEWKDWEGETALHRAAEYGHLELVRLLISYGADVDRRDVSPVGPKTALHIAAYNGHVAIVQELLENGADVTTRGEMRAPLLNFVLWLKRSISNKDYEIIDLVLSQGNYDIHSWLMEMGGTILHQAAEIGDLTLIAFLVDRGADCNYVAPTYDGYTVLRSAVMYNQIEACRLLIELGARATPNAFAQASCMDMIELLHPHLSQLDISTSGVLNSASKPDFVRNLLESEIVNVNDLDLRGESALLVACTRPRPTEILEVLLEFGADIHLQGCRVVPGLIFRGDMPLHRAVAFASLTTVTLLIQAGANLEARNEPGHTPLIRVAMSGKNKPRAEIFEVLVKRGVDVNAVDSEQNTALHHLAMQIMPIRSPQETLAVFQLLVKAGALTNLVNSQGKTCLELFGSNTAFREFLDVTTHQ</sequence>
<dbReference type="Gene3D" id="1.25.40.20">
    <property type="entry name" value="Ankyrin repeat-containing domain"/>
    <property type="match status" value="3"/>
</dbReference>
<dbReference type="PRINTS" id="PR01415">
    <property type="entry name" value="ANKYRIN"/>
</dbReference>
<evidence type="ECO:0000256" key="1">
    <source>
        <dbReference type="ARBA" id="ARBA00022737"/>
    </source>
</evidence>
<dbReference type="Pfam" id="PF13606">
    <property type="entry name" value="Ank_3"/>
    <property type="match status" value="1"/>
</dbReference>
<dbReference type="InterPro" id="IPR036770">
    <property type="entry name" value="Ankyrin_rpt-contain_sf"/>
</dbReference>
<dbReference type="SMART" id="SM00248">
    <property type="entry name" value="ANK"/>
    <property type="match status" value="8"/>
</dbReference>
<dbReference type="SUPFAM" id="SSF48403">
    <property type="entry name" value="Ankyrin repeat"/>
    <property type="match status" value="1"/>
</dbReference>
<dbReference type="PANTHER" id="PTHR24198:SF165">
    <property type="entry name" value="ANKYRIN REPEAT-CONTAINING PROTEIN-RELATED"/>
    <property type="match status" value="1"/>
</dbReference>
<dbReference type="PANTHER" id="PTHR24198">
    <property type="entry name" value="ANKYRIN REPEAT AND PROTEIN KINASE DOMAIN-CONTAINING PROTEIN"/>
    <property type="match status" value="1"/>
</dbReference>
<evidence type="ECO:0000256" key="3">
    <source>
        <dbReference type="PROSITE-ProRule" id="PRU00023"/>
    </source>
</evidence>
<dbReference type="PROSITE" id="PS50088">
    <property type="entry name" value="ANK_REPEAT"/>
    <property type="match status" value="6"/>
</dbReference>
<feature type="repeat" description="ANK" evidence="3">
    <location>
        <begin position="56"/>
        <end position="88"/>
    </location>
</feature>
<dbReference type="InterPro" id="IPR002110">
    <property type="entry name" value="Ankyrin_rpt"/>
</dbReference>
<dbReference type="AlphaFoldDB" id="A0A6V8H8C2"/>
<keyword evidence="2 3" id="KW-0040">ANK repeat</keyword>
<feature type="repeat" description="ANK" evidence="3">
    <location>
        <begin position="328"/>
        <end position="360"/>
    </location>
</feature>
<feature type="repeat" description="ANK" evidence="3">
    <location>
        <begin position="286"/>
        <end position="319"/>
    </location>
</feature>
<comment type="caution">
    <text evidence="4">The sequence shown here is derived from an EMBL/GenBank/DDBJ whole genome shotgun (WGS) entry which is preliminary data.</text>
</comment>
<gene>
    <name evidence="4" type="ORF">TCE0_022r06862</name>
</gene>
<dbReference type="PROSITE" id="PS50297">
    <property type="entry name" value="ANK_REP_REGION"/>
    <property type="match status" value="5"/>
</dbReference>
<keyword evidence="5" id="KW-1185">Reference proteome</keyword>
<dbReference type="Proteomes" id="UP000053095">
    <property type="component" value="Unassembled WGS sequence"/>
</dbReference>
<protein>
    <submittedName>
        <fullName evidence="4">Ankyrin repeat-containing protein</fullName>
    </submittedName>
</protein>
<organism evidence="4 5">
    <name type="scientific">Talaromyces pinophilus</name>
    <name type="common">Penicillium pinophilum</name>
    <dbReference type="NCBI Taxonomy" id="128442"/>
    <lineage>
        <taxon>Eukaryota</taxon>
        <taxon>Fungi</taxon>
        <taxon>Dikarya</taxon>
        <taxon>Ascomycota</taxon>
        <taxon>Pezizomycotina</taxon>
        <taxon>Eurotiomycetes</taxon>
        <taxon>Eurotiomycetidae</taxon>
        <taxon>Eurotiales</taxon>
        <taxon>Trichocomaceae</taxon>
        <taxon>Talaromyces</taxon>
        <taxon>Talaromyces sect. Talaromyces</taxon>
    </lineage>
</organism>
<evidence type="ECO:0000313" key="4">
    <source>
        <dbReference type="EMBL" id="GAM37172.1"/>
    </source>
</evidence>
<name>A0A6V8H8C2_TALPI</name>
<feature type="repeat" description="ANK" evidence="3">
    <location>
        <begin position="92"/>
        <end position="124"/>
    </location>
</feature>